<evidence type="ECO:0000256" key="21">
    <source>
        <dbReference type="PIRSR" id="PIRSR634016-4"/>
    </source>
</evidence>
<evidence type="ECO:0000256" key="3">
    <source>
        <dbReference type="ARBA" id="ARBA00010136"/>
    </source>
</evidence>
<evidence type="ECO:0000313" key="28">
    <source>
        <dbReference type="Proteomes" id="UP000009022"/>
    </source>
</evidence>
<dbReference type="HOGENOM" id="CLU_003705_2_0_1"/>
<feature type="binding site" evidence="20">
    <location>
        <position position="410"/>
    </location>
    <ligand>
        <name>Zn(2+)</name>
        <dbReference type="ChEBI" id="CHEBI:29105"/>
        <note>catalytic</note>
    </ligand>
</feature>
<dbReference type="GO" id="GO:0004230">
    <property type="term" value="F:glutamyl aminopeptidase activity"/>
    <property type="evidence" value="ECO:0007669"/>
    <property type="project" value="UniProtKB-EC"/>
</dbReference>
<comment type="subcellular location">
    <subcellularLocation>
        <location evidence="2">Cell membrane</location>
        <topology evidence="2">Single-pass type II membrane protein</topology>
    </subcellularLocation>
</comment>
<evidence type="ECO:0000256" key="5">
    <source>
        <dbReference type="ARBA" id="ARBA00022438"/>
    </source>
</evidence>
<feature type="binding site" evidence="20">
    <location>
        <position position="414"/>
    </location>
    <ligand>
        <name>Zn(2+)</name>
        <dbReference type="ChEBI" id="CHEBI:29105"/>
        <note>catalytic</note>
    </ligand>
</feature>
<dbReference type="InParanoid" id="B3S0G5"/>
<keyword evidence="12" id="KW-0106">Calcium</keyword>
<dbReference type="GO" id="GO:0043171">
    <property type="term" value="P:peptide catabolic process"/>
    <property type="evidence" value="ECO:0000318"/>
    <property type="project" value="GO_Central"/>
</dbReference>
<keyword evidence="6" id="KW-1003">Cell membrane</keyword>
<dbReference type="Proteomes" id="UP000009022">
    <property type="component" value="Unassembled WGS sequence"/>
</dbReference>
<keyword evidence="13" id="KW-0735">Signal-anchor</keyword>
<feature type="domain" description="Peptidase M1 membrane alanine aminopeptidase" evidence="24">
    <location>
        <begin position="338"/>
        <end position="554"/>
    </location>
</feature>
<dbReference type="FunFam" id="1.25.50.20:FF:000001">
    <property type="entry name" value="Aminopeptidase"/>
    <property type="match status" value="1"/>
</dbReference>
<evidence type="ECO:0000256" key="6">
    <source>
        <dbReference type="ARBA" id="ARBA00022475"/>
    </source>
</evidence>
<dbReference type="Gene3D" id="2.60.40.1730">
    <property type="entry name" value="tricorn interacting facor f3 domain"/>
    <property type="match status" value="1"/>
</dbReference>
<evidence type="ECO:0000256" key="17">
    <source>
        <dbReference type="ARBA" id="ARBA00023157"/>
    </source>
</evidence>
<evidence type="ECO:0000256" key="19">
    <source>
        <dbReference type="PIRSR" id="PIRSR634016-1"/>
    </source>
</evidence>
<keyword evidence="8 22" id="KW-0812">Transmembrane</keyword>
<dbReference type="SUPFAM" id="SSF63737">
    <property type="entry name" value="Leukotriene A4 hydrolase N-terminal domain"/>
    <property type="match status" value="1"/>
</dbReference>
<feature type="transmembrane region" description="Helical" evidence="22">
    <location>
        <begin position="21"/>
        <end position="47"/>
    </location>
</feature>
<dbReference type="CDD" id="cd09601">
    <property type="entry name" value="M1_APN-Q_like"/>
    <property type="match status" value="1"/>
</dbReference>
<evidence type="ECO:0000256" key="8">
    <source>
        <dbReference type="ARBA" id="ARBA00022692"/>
    </source>
</evidence>
<dbReference type="InterPro" id="IPR014782">
    <property type="entry name" value="Peptidase_M1_dom"/>
</dbReference>
<evidence type="ECO:0000259" key="26">
    <source>
        <dbReference type="Pfam" id="PF17900"/>
    </source>
</evidence>
<keyword evidence="10 22" id="KW-0378">Hydrolase</keyword>
<keyword evidence="7 22" id="KW-0645">Protease</keyword>
<evidence type="ECO:0000256" key="12">
    <source>
        <dbReference type="ARBA" id="ARBA00022837"/>
    </source>
</evidence>
<sequence length="976" mass="109987">MSEKQVPDVQYKGNGEQKGFFVSYTQLAIAVVVVIAITVAVGLIAGLTGNAGSGSQASTGGTTVATTMATTKAAATTKATVASTTKGPTVKPTTPAPPKYPALAKARLPTDIKPSEYYFELDVDMTTLSYTGINVINFTVVNPTNIIVVHIDGITVTGTPQVSTDRYFSTGLQNVIDQGSYAKNNYYYTVLQSNLQAGGVYYVRYTYNAKLSSDRSGFYKYQYTRASDRATVWAAASQLEDFYARRVLPCFDEPAMKATFQANITVPSNYSALWNTMRTGVTMMGDKKRFEFSTKTPVMSTYLMAFTVDDFVNVNGTTNRNTMVRVFSRPGIKQYSNYALGAAINITEYFESLFGLNYQMGKQDHVAVPVFAAGAMENWGLILYREELLSYDPYYINSNGLESIVTVISHELAHMWFGNLATLQWWNHLWLNEAFANFFQNFGAAPYEPGLFLMQQFVLDSVQSGLSTDSSPTSHPIVPPSAYGPFFDRITYQKGGSVLRMFRDYLGHDNFFTGLRGYLNDYSYSNADTVQLFASLTKAVAQNPFNISEFLGPWVYQMGYPVVNVTRDTQNNQGVMTQQRYLNNKDANPSQEGTGSPYVSPYQYKWTIPVNYYDQASSNVRRVVFGMNDAQAVVPWPANSWIKLNANQMGFYRVMYPIDNWNRLATALQSNLNVLLNTDRANLLDDAFTFALTKRLDITVPLSLTKYMSNEVDHLPWTVVSNNFFNFRLRLSNRQSFQHFVKYNLKISGPPADRLQFLDTGGFMEKSARYTVLNTACGAGYVPCINNASAILAKYMMNKVANNVPATYRTIVFRYGIAYGGVAEWDALYNEMRQSLDITDRGRILNALSYARQPWILRRFLNYSMDPTKISASSTFTVFTFVSRNPVGRYLAWDYFRENQAFIKQRYGSTRTLLSIVTQYFNDQFRLDEVRKYIAAYPETTLAAKATENGIIARIQNNMRYLTDFESKMSTWFSQN</sequence>
<keyword evidence="18" id="KW-0325">Glycoprotein</keyword>
<comment type="catalytic activity">
    <reaction evidence="1">
        <text>Release of N-terminal glutamate (and to a lesser extent aspartate) from a peptide.</text>
        <dbReference type="EC" id="3.4.11.7"/>
    </reaction>
</comment>
<reference evidence="27 28" key="1">
    <citation type="journal article" date="2008" name="Nature">
        <title>The Trichoplax genome and the nature of placozoans.</title>
        <authorList>
            <person name="Srivastava M."/>
            <person name="Begovic E."/>
            <person name="Chapman J."/>
            <person name="Putnam N.H."/>
            <person name="Hellsten U."/>
            <person name="Kawashima T."/>
            <person name="Kuo A."/>
            <person name="Mitros T."/>
            <person name="Salamov A."/>
            <person name="Carpenter M.L."/>
            <person name="Signorovitch A.Y."/>
            <person name="Moreno M.A."/>
            <person name="Kamm K."/>
            <person name="Grimwood J."/>
            <person name="Schmutz J."/>
            <person name="Shapiro H."/>
            <person name="Grigoriev I.V."/>
            <person name="Buss L.W."/>
            <person name="Schierwater B."/>
            <person name="Dellaporta S.L."/>
            <person name="Rokhsar D.S."/>
        </authorList>
    </citation>
    <scope>NUCLEOTIDE SEQUENCE [LARGE SCALE GENOMIC DNA]</scope>
    <source>
        <strain evidence="27 28">Grell-BS-1999</strain>
    </source>
</reference>
<protein>
    <recommendedName>
        <fullName evidence="22">Aminopeptidase</fullName>
        <ecNumber evidence="22">3.4.11.-</ecNumber>
    </recommendedName>
</protein>
<dbReference type="Gene3D" id="2.60.40.1910">
    <property type="match status" value="1"/>
</dbReference>
<keyword evidence="15 22" id="KW-0482">Metalloprotease</keyword>
<evidence type="ECO:0000256" key="15">
    <source>
        <dbReference type="ARBA" id="ARBA00023049"/>
    </source>
</evidence>
<dbReference type="Gene3D" id="1.25.50.20">
    <property type="match status" value="1"/>
</dbReference>
<evidence type="ECO:0000259" key="24">
    <source>
        <dbReference type="Pfam" id="PF01433"/>
    </source>
</evidence>
<feature type="region of interest" description="Disordered" evidence="23">
    <location>
        <begin position="80"/>
        <end position="100"/>
    </location>
</feature>
<evidence type="ECO:0000259" key="25">
    <source>
        <dbReference type="Pfam" id="PF11838"/>
    </source>
</evidence>
<dbReference type="GO" id="GO:0008270">
    <property type="term" value="F:zinc ion binding"/>
    <property type="evidence" value="ECO:0007669"/>
    <property type="project" value="UniProtKB-UniRule"/>
</dbReference>
<dbReference type="EMBL" id="DS985246">
    <property type="protein sequence ID" value="EDV23634.1"/>
    <property type="molecule type" value="Genomic_DNA"/>
</dbReference>
<dbReference type="eggNOG" id="KOG1046">
    <property type="taxonomic scope" value="Eukaryota"/>
</dbReference>
<dbReference type="InterPro" id="IPR001930">
    <property type="entry name" value="Peptidase_M1"/>
</dbReference>
<dbReference type="PRINTS" id="PR00756">
    <property type="entry name" value="ALADIPTASE"/>
</dbReference>
<dbReference type="InterPro" id="IPR050344">
    <property type="entry name" value="Peptidase_M1_aminopeptidases"/>
</dbReference>
<evidence type="ECO:0000313" key="27">
    <source>
        <dbReference type="EMBL" id="EDV23634.1"/>
    </source>
</evidence>
<dbReference type="FunFam" id="1.10.390.10:FF:000006">
    <property type="entry name" value="Puromycin-sensitive aminopeptidase"/>
    <property type="match status" value="1"/>
</dbReference>
<feature type="binding site" evidence="20">
    <location>
        <position position="433"/>
    </location>
    <ligand>
        <name>Zn(2+)</name>
        <dbReference type="ChEBI" id="CHEBI:29105"/>
        <note>catalytic</note>
    </ligand>
</feature>
<dbReference type="InterPro" id="IPR024571">
    <property type="entry name" value="ERAP1-like_C_dom"/>
</dbReference>
<evidence type="ECO:0000256" key="22">
    <source>
        <dbReference type="RuleBase" id="RU364040"/>
    </source>
</evidence>
<dbReference type="PANTHER" id="PTHR11533">
    <property type="entry name" value="PROTEASE M1 ZINC METALLOPROTEASE"/>
    <property type="match status" value="1"/>
</dbReference>
<accession>B3S0G5</accession>
<dbReference type="PANTHER" id="PTHR11533:SF276">
    <property type="entry name" value="GLUTAMYL AMINOPEPTIDASE"/>
    <property type="match status" value="1"/>
</dbReference>
<dbReference type="GO" id="GO:0005615">
    <property type="term" value="C:extracellular space"/>
    <property type="evidence" value="ECO:0000318"/>
    <property type="project" value="GO_Central"/>
</dbReference>
<comment type="subunit">
    <text evidence="4">Homodimer; disulfide-linked.</text>
</comment>
<feature type="site" description="Transition state stabilizer" evidence="21">
    <location>
        <position position="492"/>
    </location>
</feature>
<keyword evidence="5 22" id="KW-0031">Aminopeptidase</keyword>
<keyword evidence="28" id="KW-1185">Reference proteome</keyword>
<evidence type="ECO:0000256" key="18">
    <source>
        <dbReference type="ARBA" id="ARBA00023180"/>
    </source>
</evidence>
<dbReference type="FunFam" id="2.60.40.1910:FF:000003">
    <property type="entry name" value="Aminopeptidase"/>
    <property type="match status" value="1"/>
</dbReference>
<feature type="domain" description="ERAP1-like C-terminal" evidence="25">
    <location>
        <begin position="641"/>
        <end position="942"/>
    </location>
</feature>
<evidence type="ECO:0000256" key="14">
    <source>
        <dbReference type="ARBA" id="ARBA00022989"/>
    </source>
</evidence>
<dbReference type="GO" id="GO:0005886">
    <property type="term" value="C:plasma membrane"/>
    <property type="evidence" value="ECO:0007669"/>
    <property type="project" value="UniProtKB-SubCell"/>
</dbReference>
<dbReference type="SUPFAM" id="SSF55486">
    <property type="entry name" value="Metalloproteases ('zincins'), catalytic domain"/>
    <property type="match status" value="1"/>
</dbReference>
<dbReference type="RefSeq" id="XP_002113160.1">
    <property type="nucleotide sequence ID" value="XM_002113124.1"/>
</dbReference>
<dbReference type="InterPro" id="IPR042097">
    <property type="entry name" value="Aminopeptidase_N-like_N_sf"/>
</dbReference>
<evidence type="ECO:0000256" key="4">
    <source>
        <dbReference type="ARBA" id="ARBA00011748"/>
    </source>
</evidence>
<evidence type="ECO:0000256" key="9">
    <source>
        <dbReference type="ARBA" id="ARBA00022723"/>
    </source>
</evidence>
<dbReference type="GeneID" id="6754372"/>
<evidence type="ECO:0000256" key="16">
    <source>
        <dbReference type="ARBA" id="ARBA00023136"/>
    </source>
</evidence>
<evidence type="ECO:0000256" key="2">
    <source>
        <dbReference type="ARBA" id="ARBA00004401"/>
    </source>
</evidence>
<keyword evidence="17" id="KW-1015">Disulfide bond</keyword>
<evidence type="ECO:0000256" key="10">
    <source>
        <dbReference type="ARBA" id="ARBA00022801"/>
    </source>
</evidence>
<dbReference type="CTD" id="6754372"/>
<gene>
    <name evidence="27" type="ORF">TRIADDRAFT_63982</name>
</gene>
<keyword evidence="9 20" id="KW-0479">Metal-binding</keyword>
<keyword evidence="14 22" id="KW-1133">Transmembrane helix</keyword>
<name>B3S0G5_TRIAD</name>
<evidence type="ECO:0000256" key="11">
    <source>
        <dbReference type="ARBA" id="ARBA00022833"/>
    </source>
</evidence>
<comment type="cofactor">
    <cofactor evidence="20 22">
        <name>Zn(2+)</name>
        <dbReference type="ChEBI" id="CHEBI:29105"/>
    </cofactor>
    <text evidence="20 22">Binds 1 zinc ion per subunit.</text>
</comment>
<evidence type="ECO:0000256" key="13">
    <source>
        <dbReference type="ARBA" id="ARBA00022968"/>
    </source>
</evidence>
<evidence type="ECO:0000256" key="20">
    <source>
        <dbReference type="PIRSR" id="PIRSR634016-3"/>
    </source>
</evidence>
<evidence type="ECO:0000256" key="1">
    <source>
        <dbReference type="ARBA" id="ARBA00001703"/>
    </source>
</evidence>
<organism evidence="27 28">
    <name type="scientific">Trichoplax adhaerens</name>
    <name type="common">Trichoplax reptans</name>
    <dbReference type="NCBI Taxonomy" id="10228"/>
    <lineage>
        <taxon>Eukaryota</taxon>
        <taxon>Metazoa</taxon>
        <taxon>Placozoa</taxon>
        <taxon>Uniplacotomia</taxon>
        <taxon>Trichoplacea</taxon>
        <taxon>Trichoplacidae</taxon>
        <taxon>Trichoplax</taxon>
    </lineage>
</organism>
<feature type="active site" description="Proton acceptor" evidence="19">
    <location>
        <position position="411"/>
    </location>
</feature>
<dbReference type="Pfam" id="PF17900">
    <property type="entry name" value="Peptidase_M1_N"/>
    <property type="match status" value="1"/>
</dbReference>
<dbReference type="Gene3D" id="1.10.390.10">
    <property type="entry name" value="Neutral Protease Domain 2"/>
    <property type="match status" value="1"/>
</dbReference>
<dbReference type="InterPro" id="IPR027268">
    <property type="entry name" value="Peptidase_M4/M1_CTD_sf"/>
</dbReference>
<dbReference type="Pfam" id="PF01433">
    <property type="entry name" value="Peptidase_M1"/>
    <property type="match status" value="1"/>
</dbReference>
<dbReference type="OrthoDB" id="510539at2759"/>
<keyword evidence="11 20" id="KW-0862">Zinc</keyword>
<dbReference type="KEGG" id="tad:TRIADDRAFT_63982"/>
<dbReference type="InterPro" id="IPR045357">
    <property type="entry name" value="Aminopeptidase_N-like_N"/>
</dbReference>
<keyword evidence="16 22" id="KW-0472">Membrane</keyword>
<dbReference type="InterPro" id="IPR034016">
    <property type="entry name" value="M1_APN-typ"/>
</dbReference>
<feature type="domain" description="Aminopeptidase N-like N-terminal" evidence="26">
    <location>
        <begin position="113"/>
        <end position="303"/>
    </location>
</feature>
<dbReference type="GO" id="GO:0006508">
    <property type="term" value="P:proteolysis"/>
    <property type="evidence" value="ECO:0000318"/>
    <property type="project" value="GO_Central"/>
</dbReference>
<dbReference type="PhylomeDB" id="B3S0G5"/>
<dbReference type="GO" id="GO:0070006">
    <property type="term" value="F:metalloaminopeptidase activity"/>
    <property type="evidence" value="ECO:0000318"/>
    <property type="project" value="GO_Central"/>
</dbReference>
<feature type="compositionally biased region" description="Low complexity" evidence="23">
    <location>
        <begin position="80"/>
        <end position="93"/>
    </location>
</feature>
<comment type="similarity">
    <text evidence="3 22">Belongs to the peptidase M1 family.</text>
</comment>
<dbReference type="Pfam" id="PF11838">
    <property type="entry name" value="ERAP1_C"/>
    <property type="match status" value="1"/>
</dbReference>
<dbReference type="EC" id="3.4.11.-" evidence="22"/>
<dbReference type="OMA" id="RTIVFRY"/>
<proteinExistence type="inferred from homology"/>
<evidence type="ECO:0000256" key="7">
    <source>
        <dbReference type="ARBA" id="ARBA00022670"/>
    </source>
</evidence>
<dbReference type="AlphaFoldDB" id="B3S0G5"/>
<evidence type="ECO:0000256" key="23">
    <source>
        <dbReference type="SAM" id="MobiDB-lite"/>
    </source>
</evidence>
<dbReference type="FunFam" id="2.60.40.1730:FF:000013">
    <property type="entry name" value="Aminopeptidase"/>
    <property type="match status" value="1"/>
</dbReference>